<evidence type="ECO:0008006" key="3">
    <source>
        <dbReference type="Google" id="ProtNLM"/>
    </source>
</evidence>
<dbReference type="Proteomes" id="UP000435187">
    <property type="component" value="Unassembled WGS sequence"/>
</dbReference>
<accession>A0A6N7R2B8</accession>
<gene>
    <name evidence="1" type="ORF">GH885_10435</name>
</gene>
<evidence type="ECO:0000313" key="2">
    <source>
        <dbReference type="Proteomes" id="UP000435187"/>
    </source>
</evidence>
<protein>
    <recommendedName>
        <fullName evidence="3">DUF4901 domain-containing protein</fullName>
    </recommendedName>
</protein>
<comment type="caution">
    <text evidence="1">The sequence shown here is derived from an EMBL/GenBank/DDBJ whole genome shotgun (WGS) entry which is preliminary data.</text>
</comment>
<reference evidence="1 2" key="1">
    <citation type="submission" date="2019-10" db="EMBL/GenBank/DDBJ databases">
        <title>Gracilibacillus salitolerans sp. nov., a moderate halophile isolated from a saline soil in northwest China.</title>
        <authorList>
            <person name="Gan L."/>
        </authorList>
    </citation>
    <scope>NUCLEOTIDE SEQUENCE [LARGE SCALE GENOMIC DNA]</scope>
    <source>
        <strain evidence="1 2">TP2-8</strain>
    </source>
</reference>
<evidence type="ECO:0000313" key="1">
    <source>
        <dbReference type="EMBL" id="MRI66749.1"/>
    </source>
</evidence>
<name>A0A6N7R2B8_9BACI</name>
<dbReference type="RefSeq" id="WP_153835419.1">
    <property type="nucleotide sequence ID" value="NZ_JBHUMW010000011.1"/>
</dbReference>
<proteinExistence type="predicted"/>
<dbReference type="AlphaFoldDB" id="A0A6N7R2B8"/>
<dbReference type="EMBL" id="WJEE01000020">
    <property type="protein sequence ID" value="MRI66749.1"/>
    <property type="molecule type" value="Genomic_DNA"/>
</dbReference>
<organism evidence="1 2">
    <name type="scientific">Gracilibacillus thailandensis</name>
    <dbReference type="NCBI Taxonomy" id="563735"/>
    <lineage>
        <taxon>Bacteria</taxon>
        <taxon>Bacillati</taxon>
        <taxon>Bacillota</taxon>
        <taxon>Bacilli</taxon>
        <taxon>Bacillales</taxon>
        <taxon>Bacillaceae</taxon>
        <taxon>Gracilibacillus</taxon>
    </lineage>
</organism>
<keyword evidence="2" id="KW-1185">Reference proteome</keyword>
<sequence>MDERIKKLIELTKTKFGLGNYYLKRYSIERNLTIFNETKYILSMEWFPDQVTVDEDDELNPEGTAVIEMDIHTQQFNSAIFVGGKTYADNGVTFDDLDINIITNWIEKETRLTYGKHFQLKKEEENRLLFEECIDGIAVSPGGFIDVEWDSKGQLTSFTVHGNFPSKALVNEEKYTLSLQKMEEIAKEQLQLVYFPSFEKECLIPVYAVEESYITNENRSIIPFQRMDDRGAFVDVNQILDWQTPLDEAFERKEIDWNQEITTEQAFAQEPSPDAVPISPEEEKESVQAVIDFLRKVYPDDTGKWRLHTLSRKNGYLHALLKLESQTNLVFQTKLLLVIDTTTSQVVHFMDTQDIEEMFDSFQKLGEVRVTKVDAYNKLKKEFQLKPCYVFDRKENQYLLCGAFDCHYGIHAINGEVVALNEL</sequence>